<keyword evidence="1" id="KW-1133">Transmembrane helix</keyword>
<accession>A0A1X7HLJ1</accession>
<name>A0A1X7HLJ1_9BACL</name>
<feature type="transmembrane region" description="Helical" evidence="1">
    <location>
        <begin position="186"/>
        <end position="204"/>
    </location>
</feature>
<reference evidence="2 3" key="1">
    <citation type="submission" date="2017-04" db="EMBL/GenBank/DDBJ databases">
        <authorList>
            <person name="Afonso C.L."/>
            <person name="Miller P.J."/>
            <person name="Scott M.A."/>
            <person name="Spackman E."/>
            <person name="Goraichik I."/>
            <person name="Dimitrov K.M."/>
            <person name="Suarez D.L."/>
            <person name="Swayne D.E."/>
        </authorList>
    </citation>
    <scope>NUCLEOTIDE SEQUENCE [LARGE SCALE GENOMIC DNA]</scope>
    <source>
        <strain evidence="2 3">N3/975</strain>
    </source>
</reference>
<keyword evidence="1" id="KW-0812">Transmembrane</keyword>
<feature type="transmembrane region" description="Helical" evidence="1">
    <location>
        <begin position="157"/>
        <end position="179"/>
    </location>
</feature>
<organism evidence="2 3">
    <name type="scientific">Paenibacillus uliginis N3/975</name>
    <dbReference type="NCBI Taxonomy" id="1313296"/>
    <lineage>
        <taxon>Bacteria</taxon>
        <taxon>Bacillati</taxon>
        <taxon>Bacillota</taxon>
        <taxon>Bacilli</taxon>
        <taxon>Bacillales</taxon>
        <taxon>Paenibacillaceae</taxon>
        <taxon>Paenibacillus</taxon>
    </lineage>
</organism>
<dbReference type="EMBL" id="LT840184">
    <property type="protein sequence ID" value="SMF88310.1"/>
    <property type="molecule type" value="Genomic_DNA"/>
</dbReference>
<dbReference type="RefSeq" id="WP_208915015.1">
    <property type="nucleotide sequence ID" value="NZ_LT840184.1"/>
</dbReference>
<protein>
    <submittedName>
        <fullName evidence="2">ABC-type transport system involved in multi-copper enzyme maturation, permease component</fullName>
    </submittedName>
</protein>
<dbReference type="GO" id="GO:0140359">
    <property type="term" value="F:ABC-type transporter activity"/>
    <property type="evidence" value="ECO:0007669"/>
    <property type="project" value="InterPro"/>
</dbReference>
<evidence type="ECO:0000313" key="3">
    <source>
        <dbReference type="Proteomes" id="UP000192940"/>
    </source>
</evidence>
<dbReference type="AlphaFoldDB" id="A0A1X7HLJ1"/>
<proteinExistence type="predicted"/>
<evidence type="ECO:0000256" key="1">
    <source>
        <dbReference type="SAM" id="Phobius"/>
    </source>
</evidence>
<keyword evidence="1" id="KW-0472">Membrane</keyword>
<dbReference type="PANTHER" id="PTHR37305:SF1">
    <property type="entry name" value="MEMBRANE PROTEIN"/>
    <property type="match status" value="1"/>
</dbReference>
<dbReference type="PANTHER" id="PTHR37305">
    <property type="entry name" value="INTEGRAL MEMBRANE PROTEIN-RELATED"/>
    <property type="match status" value="1"/>
</dbReference>
<gene>
    <name evidence="2" type="ORF">SAMN05661091_4234</name>
</gene>
<dbReference type="Pfam" id="PF12679">
    <property type="entry name" value="ABC2_membrane_2"/>
    <property type="match status" value="1"/>
</dbReference>
<dbReference type="Proteomes" id="UP000192940">
    <property type="component" value="Chromosome I"/>
</dbReference>
<feature type="transmembrane region" description="Helical" evidence="1">
    <location>
        <begin position="77"/>
        <end position="98"/>
    </location>
</feature>
<feature type="transmembrane region" description="Helical" evidence="1">
    <location>
        <begin position="125"/>
        <end position="145"/>
    </location>
</feature>
<sequence>MKWNLISLELRQNRRSFYICLSITLIFIVLLLGKAEAYVNNPEMVRLIQGMPEGLLKAFNIQVESFQTFEGYLATQVFPYFMVILSSFAAAWAAGSIAKEQDRGTYEYLFALPYSRSTIFCSKAVAHWLHMTIVYVLSTLLLLLLAESSGQLEHLGYLLRLLLVGYLLVLSLMGIGYGLTSWVSSAAASAGAGIAVFAFLLNLLSGSNEMMEKLSVISPYRLFDAFDIVKGGELPAAGWIVTLGLYGVGTVAGLLILKRRDLG</sequence>
<keyword evidence="3" id="KW-1185">Reference proteome</keyword>
<dbReference type="GO" id="GO:0005886">
    <property type="term" value="C:plasma membrane"/>
    <property type="evidence" value="ECO:0007669"/>
    <property type="project" value="UniProtKB-SubCell"/>
</dbReference>
<feature type="transmembrane region" description="Helical" evidence="1">
    <location>
        <begin position="236"/>
        <end position="257"/>
    </location>
</feature>
<evidence type="ECO:0000313" key="2">
    <source>
        <dbReference type="EMBL" id="SMF88310.1"/>
    </source>
</evidence>
<dbReference type="STRING" id="1313296.SAMN05661091_4234"/>